<dbReference type="RefSeq" id="WP_182807725.1">
    <property type="nucleotide sequence ID" value="NZ_JACJFM010000004.1"/>
</dbReference>
<evidence type="ECO:0000256" key="1">
    <source>
        <dbReference type="SAM" id="SignalP"/>
    </source>
</evidence>
<dbReference type="Proteomes" id="UP000565262">
    <property type="component" value="Unassembled WGS sequence"/>
</dbReference>
<name>A0A839IM25_9GAMM</name>
<dbReference type="PIRSF" id="PIRSF028069">
    <property type="entry name" value="UCP028069"/>
    <property type="match status" value="1"/>
</dbReference>
<feature type="chain" id="PRO_5032762603" evidence="1">
    <location>
        <begin position="33"/>
        <end position="266"/>
    </location>
</feature>
<evidence type="ECO:0000313" key="2">
    <source>
        <dbReference type="EMBL" id="MBB1485941.1"/>
    </source>
</evidence>
<dbReference type="InterPro" id="IPR016866">
    <property type="entry name" value="UCP028069"/>
</dbReference>
<feature type="signal peptide" evidence="1">
    <location>
        <begin position="1"/>
        <end position="32"/>
    </location>
</feature>
<dbReference type="EMBL" id="JACJFM010000004">
    <property type="protein sequence ID" value="MBB1485941.1"/>
    <property type="molecule type" value="Genomic_DNA"/>
</dbReference>
<organism evidence="2 3">
    <name type="scientific">Oceanospirillum sediminis</name>
    <dbReference type="NCBI Taxonomy" id="2760088"/>
    <lineage>
        <taxon>Bacteria</taxon>
        <taxon>Pseudomonadati</taxon>
        <taxon>Pseudomonadota</taxon>
        <taxon>Gammaproteobacteria</taxon>
        <taxon>Oceanospirillales</taxon>
        <taxon>Oceanospirillaceae</taxon>
        <taxon>Oceanospirillum</taxon>
    </lineage>
</organism>
<accession>A0A839IM25</accession>
<comment type="caution">
    <text evidence="2">The sequence shown here is derived from an EMBL/GenBank/DDBJ whole genome shotgun (WGS) entry which is preliminary data.</text>
</comment>
<gene>
    <name evidence="2" type="ORF">H4O21_04845</name>
</gene>
<evidence type="ECO:0000313" key="3">
    <source>
        <dbReference type="Proteomes" id="UP000565262"/>
    </source>
</evidence>
<sequence length="266" mass="30585">MFTPHVSLLSTTVARWLIPATLSMVPVLSAQASTEALNQSEKKVMVSHQQSAVTQRKIDRLENDSQEIYQEYQHVMRQAETTEAYNRQLMRLTQSQQGEITSLQSQIESIEDTDRALLPMLVRMVNMLDKFVASDTPFLPEERQQRVERLQSLMDRADVSLAEKYRQILQAYRIEIDYGRTLEAYEGTVETTQGERQVTFLRLGRVALYFQSADGQISALWQPAERQWQTLAVKDNVTLKQAIRMARQQVIPELLNLPLPDQEADA</sequence>
<reference evidence="2 3" key="1">
    <citation type="submission" date="2020-08" db="EMBL/GenBank/DDBJ databases">
        <title>Oceanospirillum sp. nov. isolated from marine sediment.</title>
        <authorList>
            <person name="Ji X."/>
        </authorList>
    </citation>
    <scope>NUCLEOTIDE SEQUENCE [LARGE SCALE GENOMIC DNA]</scope>
    <source>
        <strain evidence="2 3">D5</strain>
    </source>
</reference>
<proteinExistence type="predicted"/>
<dbReference type="AlphaFoldDB" id="A0A839IM25"/>
<keyword evidence="1" id="KW-0732">Signal</keyword>
<keyword evidence="3" id="KW-1185">Reference proteome</keyword>
<protein>
    <submittedName>
        <fullName evidence="2">DUF3450 domain-containing protein</fullName>
    </submittedName>
</protein>
<dbReference type="Pfam" id="PF11932">
    <property type="entry name" value="DUF3450"/>
    <property type="match status" value="1"/>
</dbReference>